<reference evidence="2" key="1">
    <citation type="submission" date="2020-02" db="EMBL/GenBank/DDBJ databases">
        <authorList>
            <person name="Meier V. D."/>
        </authorList>
    </citation>
    <scope>NUCLEOTIDE SEQUENCE</scope>
    <source>
        <strain evidence="2">AVDCRST_MAG57</strain>
    </source>
</reference>
<evidence type="ECO:0000313" key="2">
    <source>
        <dbReference type="EMBL" id="CAA9216453.1"/>
    </source>
</evidence>
<feature type="compositionally biased region" description="Low complexity" evidence="1">
    <location>
        <begin position="20"/>
        <end position="31"/>
    </location>
</feature>
<proteinExistence type="predicted"/>
<evidence type="ECO:0000256" key="1">
    <source>
        <dbReference type="SAM" id="MobiDB-lite"/>
    </source>
</evidence>
<dbReference type="AlphaFoldDB" id="A0A6J4H9W7"/>
<organism evidence="2">
    <name type="scientific">uncultured Blastococcus sp</name>
    <dbReference type="NCBI Taxonomy" id="217144"/>
    <lineage>
        <taxon>Bacteria</taxon>
        <taxon>Bacillati</taxon>
        <taxon>Actinomycetota</taxon>
        <taxon>Actinomycetes</taxon>
        <taxon>Geodermatophilales</taxon>
        <taxon>Geodermatophilaceae</taxon>
        <taxon>Blastococcus</taxon>
        <taxon>environmental samples</taxon>
    </lineage>
</organism>
<feature type="non-terminal residue" evidence="2">
    <location>
        <position position="1"/>
    </location>
</feature>
<feature type="compositionally biased region" description="Basic residues" evidence="1">
    <location>
        <begin position="76"/>
        <end position="107"/>
    </location>
</feature>
<accession>A0A6J4H9W7</accession>
<gene>
    <name evidence="2" type="ORF">AVDCRST_MAG57-348</name>
</gene>
<protein>
    <submittedName>
        <fullName evidence="2">Uncharacterized protein</fullName>
    </submittedName>
</protein>
<dbReference type="EMBL" id="CADCTI010000032">
    <property type="protein sequence ID" value="CAA9216453.1"/>
    <property type="molecule type" value="Genomic_DNA"/>
</dbReference>
<feature type="region of interest" description="Disordered" evidence="1">
    <location>
        <begin position="1"/>
        <end position="126"/>
    </location>
</feature>
<name>A0A6J4H9W7_9ACTN</name>
<feature type="non-terminal residue" evidence="2">
    <location>
        <position position="126"/>
    </location>
</feature>
<feature type="compositionally biased region" description="Basic and acidic residues" evidence="1">
    <location>
        <begin position="1"/>
        <end position="10"/>
    </location>
</feature>
<sequence length="126" mass="13172">DPDLLPDRLRAGHAGPPRSGPLLPTAAGLAAGHRRPGVGDAAPRGRRHRTVLPAGDRPRAAGVATGTGHPADAAAPRHRRRRPGRGRGGRGGGGRRAHRRARGRRRDRAGVPRPGRAPVLPVRPPL</sequence>